<keyword evidence="1" id="KW-1133">Transmembrane helix</keyword>
<accession>A0A7S0SL22</accession>
<dbReference type="AlphaFoldDB" id="A0A7S0SL22"/>
<feature type="transmembrane region" description="Helical" evidence="1">
    <location>
        <begin position="82"/>
        <end position="102"/>
    </location>
</feature>
<name>A0A7S0SL22_9CHLO</name>
<proteinExistence type="predicted"/>
<protein>
    <submittedName>
        <fullName evidence="2">Uncharacterized protein</fullName>
    </submittedName>
</protein>
<reference evidence="2" key="1">
    <citation type="submission" date="2021-01" db="EMBL/GenBank/DDBJ databases">
        <authorList>
            <person name="Corre E."/>
            <person name="Pelletier E."/>
            <person name="Niang G."/>
            <person name="Scheremetjew M."/>
            <person name="Finn R."/>
            <person name="Kale V."/>
            <person name="Holt S."/>
            <person name="Cochrane G."/>
            <person name="Meng A."/>
            <person name="Brown T."/>
            <person name="Cohen L."/>
        </authorList>
    </citation>
    <scope>NUCLEOTIDE SEQUENCE</scope>
    <source>
        <strain evidence="2">SL-175</strain>
    </source>
</reference>
<dbReference type="EMBL" id="HBFC01021359">
    <property type="protein sequence ID" value="CAD8710075.1"/>
    <property type="molecule type" value="Transcribed_RNA"/>
</dbReference>
<sequence length="186" mass="19440">MSSLDDILKTATDVANAGVVQLHRLHSVLDSRLALVLVVSGMGVIGGMKAVGKMPHAASRTIGRGELLGALFFLLPRAAMKGLGGVAGCAVIFAVMGAMMAIKPKAFLTEALFVTLTSKLVAAEWSVVALKELTAKVQWEQFMLFFIVQGMVLGLGVRIFNAGGGSKVGAAGRVKGTDSKKRTKRA</sequence>
<gene>
    <name evidence="2" type="ORF">MANT1106_LOCUS12761</name>
</gene>
<evidence type="ECO:0000256" key="1">
    <source>
        <dbReference type="SAM" id="Phobius"/>
    </source>
</evidence>
<feature type="transmembrane region" description="Helical" evidence="1">
    <location>
        <begin position="142"/>
        <end position="160"/>
    </location>
</feature>
<feature type="transmembrane region" description="Helical" evidence="1">
    <location>
        <begin position="33"/>
        <end position="51"/>
    </location>
</feature>
<keyword evidence="1" id="KW-0472">Membrane</keyword>
<organism evidence="2">
    <name type="scientific">Mantoniella antarctica</name>
    <dbReference type="NCBI Taxonomy" id="81844"/>
    <lineage>
        <taxon>Eukaryota</taxon>
        <taxon>Viridiplantae</taxon>
        <taxon>Chlorophyta</taxon>
        <taxon>Mamiellophyceae</taxon>
        <taxon>Mamiellales</taxon>
        <taxon>Mamiellaceae</taxon>
        <taxon>Mantoniella</taxon>
    </lineage>
</organism>
<evidence type="ECO:0000313" key="2">
    <source>
        <dbReference type="EMBL" id="CAD8710075.1"/>
    </source>
</evidence>
<keyword evidence="1" id="KW-0812">Transmembrane</keyword>